<organism evidence="2">
    <name type="scientific">Culex pipiens</name>
    <name type="common">House mosquito</name>
    <dbReference type="NCBI Taxonomy" id="7175"/>
    <lineage>
        <taxon>Eukaryota</taxon>
        <taxon>Metazoa</taxon>
        <taxon>Ecdysozoa</taxon>
        <taxon>Arthropoda</taxon>
        <taxon>Hexapoda</taxon>
        <taxon>Insecta</taxon>
        <taxon>Pterygota</taxon>
        <taxon>Neoptera</taxon>
        <taxon>Endopterygota</taxon>
        <taxon>Diptera</taxon>
        <taxon>Nematocera</taxon>
        <taxon>Culicoidea</taxon>
        <taxon>Culicidae</taxon>
        <taxon>Culicinae</taxon>
        <taxon>Culicini</taxon>
        <taxon>Culex</taxon>
        <taxon>Culex</taxon>
    </lineage>
</organism>
<evidence type="ECO:0000313" key="2">
    <source>
        <dbReference type="EMBL" id="CAG6458014.1"/>
    </source>
</evidence>
<sequence length="115" mass="13489">MVIFDWFRIEQTQNNKNVASFSINKDFKCSKNCCPYSYCSPDSTELTAVVSRFAYERIITTQSTNLSGERLSNAQSDWFERFANQNHDHHFSARLPPRSEGSKENVQRTVRQRRM</sequence>
<feature type="region of interest" description="Disordered" evidence="1">
    <location>
        <begin position="90"/>
        <end position="115"/>
    </location>
</feature>
<dbReference type="EMBL" id="HBUE01033933">
    <property type="protein sequence ID" value="CAG6458012.1"/>
    <property type="molecule type" value="Transcribed_RNA"/>
</dbReference>
<dbReference type="EMBL" id="HBUE01033935">
    <property type="protein sequence ID" value="CAG6458014.1"/>
    <property type="molecule type" value="Transcribed_RNA"/>
</dbReference>
<accession>A0A8D8ALH4</accession>
<proteinExistence type="predicted"/>
<dbReference type="AlphaFoldDB" id="A0A8D8ALH4"/>
<reference evidence="2" key="1">
    <citation type="submission" date="2021-05" db="EMBL/GenBank/DDBJ databases">
        <authorList>
            <person name="Alioto T."/>
            <person name="Alioto T."/>
            <person name="Gomez Garrido J."/>
        </authorList>
    </citation>
    <scope>NUCLEOTIDE SEQUENCE</scope>
</reference>
<protein>
    <submittedName>
        <fullName evidence="2">(northern house mosquito) hypothetical protein</fullName>
    </submittedName>
</protein>
<name>A0A8D8ALH4_CULPI</name>
<evidence type="ECO:0000256" key="1">
    <source>
        <dbReference type="SAM" id="MobiDB-lite"/>
    </source>
</evidence>